<dbReference type="AlphaFoldDB" id="A0A917ZWK0"/>
<evidence type="ECO:0000313" key="2">
    <source>
        <dbReference type="Proteomes" id="UP000641932"/>
    </source>
</evidence>
<keyword evidence="2" id="KW-1185">Reference proteome</keyword>
<dbReference type="RefSeq" id="WP_189135038.1">
    <property type="nucleotide sequence ID" value="NZ_BMMS01000035.1"/>
</dbReference>
<reference evidence="1" key="2">
    <citation type="submission" date="2020-09" db="EMBL/GenBank/DDBJ databases">
        <authorList>
            <person name="Sun Q."/>
            <person name="Zhou Y."/>
        </authorList>
    </citation>
    <scope>NUCLEOTIDE SEQUENCE</scope>
    <source>
        <strain evidence="1">CGMCC 4.7201</strain>
    </source>
</reference>
<gene>
    <name evidence="1" type="ORF">GCM10012280_60710</name>
</gene>
<dbReference type="Proteomes" id="UP000641932">
    <property type="component" value="Unassembled WGS sequence"/>
</dbReference>
<protein>
    <submittedName>
        <fullName evidence="1">Uncharacterized protein</fullName>
    </submittedName>
</protein>
<organism evidence="1 2">
    <name type="scientific">Wenjunlia tyrosinilytica</name>
    <dbReference type="NCBI Taxonomy" id="1544741"/>
    <lineage>
        <taxon>Bacteria</taxon>
        <taxon>Bacillati</taxon>
        <taxon>Actinomycetota</taxon>
        <taxon>Actinomycetes</taxon>
        <taxon>Kitasatosporales</taxon>
        <taxon>Streptomycetaceae</taxon>
        <taxon>Wenjunlia</taxon>
    </lineage>
</organism>
<reference evidence="1" key="1">
    <citation type="journal article" date="2014" name="Int. J. Syst. Evol. Microbiol.">
        <title>Complete genome sequence of Corynebacterium casei LMG S-19264T (=DSM 44701T), isolated from a smear-ripened cheese.</title>
        <authorList>
            <consortium name="US DOE Joint Genome Institute (JGI-PGF)"/>
            <person name="Walter F."/>
            <person name="Albersmeier A."/>
            <person name="Kalinowski J."/>
            <person name="Ruckert C."/>
        </authorList>
    </citation>
    <scope>NUCLEOTIDE SEQUENCE</scope>
    <source>
        <strain evidence="1">CGMCC 4.7201</strain>
    </source>
</reference>
<comment type="caution">
    <text evidence="1">The sequence shown here is derived from an EMBL/GenBank/DDBJ whole genome shotgun (WGS) entry which is preliminary data.</text>
</comment>
<evidence type="ECO:0000313" key="1">
    <source>
        <dbReference type="EMBL" id="GGO97881.1"/>
    </source>
</evidence>
<dbReference type="EMBL" id="BMMS01000035">
    <property type="protein sequence ID" value="GGO97881.1"/>
    <property type="molecule type" value="Genomic_DNA"/>
</dbReference>
<accession>A0A917ZWK0</accession>
<sequence>MDETGRQPRRDTTVPMLRAIANLARFHREHEAFYATAPRERAVALQRSSRTMLALADHWAALPPAHPAPLSPFEDADDLTSPAAIQLSGVVFAEGQGEPVEITRLKRELRVMADDSLGTCDWLVSAMQASWDAAAALLDLDEFADLLGERHRIISNDWQAAHLSGLAGRLLRRATETLDRIDFSPEALRADLAGDATAPRRLYSAAELTGHAADLLSDSAGLVHDNERRWRIFRARVASLSSRP</sequence>
<proteinExistence type="predicted"/>
<name>A0A917ZWK0_9ACTN</name>